<dbReference type="Pfam" id="PF13434">
    <property type="entry name" value="Lys_Orn_oxgnase"/>
    <property type="match status" value="1"/>
</dbReference>
<organism evidence="8 9">
    <name type="scientific">Salinisphaera dokdonensis CL-ES53</name>
    <dbReference type="NCBI Taxonomy" id="1304272"/>
    <lineage>
        <taxon>Bacteria</taxon>
        <taxon>Pseudomonadati</taxon>
        <taxon>Pseudomonadota</taxon>
        <taxon>Gammaproteobacteria</taxon>
        <taxon>Salinisphaerales</taxon>
        <taxon>Salinisphaeraceae</taxon>
        <taxon>Salinisphaera</taxon>
    </lineage>
</organism>
<dbReference type="InterPro" id="IPR025700">
    <property type="entry name" value="Lys/Orn_oxygenase"/>
</dbReference>
<protein>
    <submittedName>
        <fullName evidence="8">Siderophore biosynthesis protein</fullName>
    </submittedName>
</protein>
<gene>
    <name evidence="8" type="ORF">SADO_03200</name>
</gene>
<comment type="caution">
    <text evidence="8">The sequence shown here is derived from an EMBL/GenBank/DDBJ whole genome shotgun (WGS) entry which is preliminary data.</text>
</comment>
<comment type="cofactor">
    <cofactor evidence="1">
        <name>FAD</name>
        <dbReference type="ChEBI" id="CHEBI:57692"/>
    </cofactor>
</comment>
<keyword evidence="4" id="KW-0285">Flavoprotein</keyword>
<evidence type="ECO:0000256" key="7">
    <source>
        <dbReference type="ARBA" id="ARBA00023002"/>
    </source>
</evidence>
<sequence length="446" mass="50290">MDKRDTHIHDVAGIGIGPFNLGLAALAAPIENLDAVFIDENDQFDWHPGLLLEGATLQTPFMADLVTLADPTSEYSFLNYLKQTGRIYAFYIRENFFMLRREYNQYCRWVAERLDSLVFSTRVVATAYDGAAGCYVLTLEDTASGARRELRARSLVLGSGPSVHVPECCRDLGGSVVHAREFAHARDTLQASDSITVVGSGQSAAEVFHELLADQERHGYRLDWFTRSPRFFSLNYDKLTLEMTSPEYVDYFHGLSEHRRHKLGEEHKALYKGIDESLINAIYDLMYERDVAGTLNVGLQANVELRDARQQSGIDAIELDFFQHEQGAAFTHRSNSVVLATGFAYRVPDYVAGIADRIRWDDQGRFDASRHYAVDHDNAEIFVQNAEIHTHGFVTPDLGMACYRNACILRALTGVEHYPIERRIAFQHFAVGEPDTPASDRRRTPA</sequence>
<evidence type="ECO:0000313" key="9">
    <source>
        <dbReference type="Proteomes" id="UP001460888"/>
    </source>
</evidence>
<keyword evidence="7" id="KW-0560">Oxidoreductase</keyword>
<dbReference type="InterPro" id="IPR036188">
    <property type="entry name" value="FAD/NAD-bd_sf"/>
</dbReference>
<evidence type="ECO:0000256" key="3">
    <source>
        <dbReference type="ARBA" id="ARBA00007588"/>
    </source>
</evidence>
<dbReference type="RefSeq" id="WP_353109176.1">
    <property type="nucleotide sequence ID" value="NZ_APND01000001.1"/>
</dbReference>
<dbReference type="Proteomes" id="UP001460888">
    <property type="component" value="Unassembled WGS sequence"/>
</dbReference>
<keyword evidence="9" id="KW-1185">Reference proteome</keyword>
<dbReference type="SUPFAM" id="SSF51905">
    <property type="entry name" value="FAD/NAD(P)-binding domain"/>
    <property type="match status" value="1"/>
</dbReference>
<evidence type="ECO:0000256" key="1">
    <source>
        <dbReference type="ARBA" id="ARBA00001974"/>
    </source>
</evidence>
<evidence type="ECO:0000256" key="4">
    <source>
        <dbReference type="ARBA" id="ARBA00022630"/>
    </source>
</evidence>
<proteinExistence type="inferred from homology"/>
<comment type="pathway">
    <text evidence="2">Siderophore biosynthesis.</text>
</comment>
<keyword evidence="6" id="KW-0521">NADP</keyword>
<dbReference type="PANTHER" id="PTHR42802:SF1">
    <property type="entry name" value="L-ORNITHINE N(5)-MONOOXYGENASE"/>
    <property type="match status" value="1"/>
</dbReference>
<name>A0ABV2AX55_9GAMM</name>
<evidence type="ECO:0000313" key="8">
    <source>
        <dbReference type="EMBL" id="MES1928229.1"/>
    </source>
</evidence>
<reference evidence="8 9" key="1">
    <citation type="submission" date="2013-03" db="EMBL/GenBank/DDBJ databases">
        <title>Salinisphaera dokdonensis CL-ES53 Genome Sequencing.</title>
        <authorList>
            <person name="Li C."/>
            <person name="Lai Q."/>
            <person name="Shao Z."/>
        </authorList>
    </citation>
    <scope>NUCLEOTIDE SEQUENCE [LARGE SCALE GENOMIC DNA]</scope>
    <source>
        <strain evidence="8 9">CL-ES53</strain>
    </source>
</reference>
<accession>A0ABV2AX55</accession>
<dbReference type="Gene3D" id="3.50.50.60">
    <property type="entry name" value="FAD/NAD(P)-binding domain"/>
    <property type="match status" value="1"/>
</dbReference>
<evidence type="ECO:0000256" key="6">
    <source>
        <dbReference type="ARBA" id="ARBA00022857"/>
    </source>
</evidence>
<dbReference type="EMBL" id="APND01000001">
    <property type="protein sequence ID" value="MES1928229.1"/>
    <property type="molecule type" value="Genomic_DNA"/>
</dbReference>
<dbReference type="PANTHER" id="PTHR42802">
    <property type="entry name" value="MONOOXYGENASE"/>
    <property type="match status" value="1"/>
</dbReference>
<evidence type="ECO:0000256" key="5">
    <source>
        <dbReference type="ARBA" id="ARBA00022827"/>
    </source>
</evidence>
<evidence type="ECO:0000256" key="2">
    <source>
        <dbReference type="ARBA" id="ARBA00004924"/>
    </source>
</evidence>
<keyword evidence="5" id="KW-0274">FAD</keyword>
<comment type="similarity">
    <text evidence="3">Belongs to the lysine N(6)-hydroxylase/L-ornithine N(5)-oxygenase family.</text>
</comment>